<dbReference type="RefSeq" id="WP_131923724.1">
    <property type="nucleotide sequence ID" value="NZ_SMAG01000002.1"/>
</dbReference>
<evidence type="ECO:0000256" key="1">
    <source>
        <dbReference type="SAM" id="Coils"/>
    </source>
</evidence>
<dbReference type="AlphaFoldDB" id="A0A4R3L9G5"/>
<keyword evidence="4" id="KW-1185">Reference proteome</keyword>
<feature type="coiled-coil region" evidence="1">
    <location>
        <begin position="11"/>
        <end position="38"/>
    </location>
</feature>
<keyword evidence="2" id="KW-0812">Transmembrane</keyword>
<name>A0A4R3L9G5_9BACL</name>
<evidence type="ECO:0000313" key="3">
    <source>
        <dbReference type="EMBL" id="TCS95745.1"/>
    </source>
</evidence>
<keyword evidence="2" id="KW-0472">Membrane</keyword>
<gene>
    <name evidence="3" type="ORF">EDD58_102325</name>
</gene>
<protein>
    <submittedName>
        <fullName evidence="3">Uncharacterized protein</fullName>
    </submittedName>
</protein>
<accession>A0A4R3L9G5</accession>
<reference evidence="3 4" key="1">
    <citation type="submission" date="2019-03" db="EMBL/GenBank/DDBJ databases">
        <title>Genomic Encyclopedia of Type Strains, Phase IV (KMG-IV): sequencing the most valuable type-strain genomes for metagenomic binning, comparative biology and taxonomic classification.</title>
        <authorList>
            <person name="Goeker M."/>
        </authorList>
    </citation>
    <scope>NUCLEOTIDE SEQUENCE [LARGE SCALE GENOMIC DNA]</scope>
    <source>
        <strain evidence="3 4">DSM 45707</strain>
    </source>
</reference>
<proteinExistence type="predicted"/>
<dbReference type="Proteomes" id="UP000294937">
    <property type="component" value="Unassembled WGS sequence"/>
</dbReference>
<feature type="transmembrane region" description="Helical" evidence="2">
    <location>
        <begin position="76"/>
        <end position="96"/>
    </location>
</feature>
<sequence>MDEQKQIDLNIKEEQLRREKIQSEIEQLDLEKIKLERKQLHLKELNFQKQVELEKEEFAHTVLMNEKQFQLDQAKLTYQGILTALGVFGFIVTLMLI</sequence>
<evidence type="ECO:0000313" key="4">
    <source>
        <dbReference type="Proteomes" id="UP000294937"/>
    </source>
</evidence>
<organism evidence="3 4">
    <name type="scientific">Hazenella coriacea</name>
    <dbReference type="NCBI Taxonomy" id="1179467"/>
    <lineage>
        <taxon>Bacteria</taxon>
        <taxon>Bacillati</taxon>
        <taxon>Bacillota</taxon>
        <taxon>Bacilli</taxon>
        <taxon>Bacillales</taxon>
        <taxon>Thermoactinomycetaceae</taxon>
        <taxon>Hazenella</taxon>
    </lineage>
</organism>
<dbReference type="EMBL" id="SMAG01000002">
    <property type="protein sequence ID" value="TCS95745.1"/>
    <property type="molecule type" value="Genomic_DNA"/>
</dbReference>
<comment type="caution">
    <text evidence="3">The sequence shown here is derived from an EMBL/GenBank/DDBJ whole genome shotgun (WGS) entry which is preliminary data.</text>
</comment>
<keyword evidence="1" id="KW-0175">Coiled coil</keyword>
<keyword evidence="2" id="KW-1133">Transmembrane helix</keyword>
<evidence type="ECO:0000256" key="2">
    <source>
        <dbReference type="SAM" id="Phobius"/>
    </source>
</evidence>